<dbReference type="STRING" id="180332.GCA_000797495_05089"/>
<feature type="compositionally biased region" description="Basic and acidic residues" evidence="1">
    <location>
        <begin position="39"/>
        <end position="79"/>
    </location>
</feature>
<keyword evidence="2" id="KW-0732">Signal</keyword>
<dbReference type="SMART" id="SM00710">
    <property type="entry name" value="PbH1"/>
    <property type="match status" value="14"/>
</dbReference>
<evidence type="ECO:0000256" key="2">
    <source>
        <dbReference type="SAM" id="SignalP"/>
    </source>
</evidence>
<dbReference type="InterPro" id="IPR026906">
    <property type="entry name" value="LRR_5"/>
</dbReference>
<evidence type="ECO:0000256" key="1">
    <source>
        <dbReference type="SAM" id="MobiDB-lite"/>
    </source>
</evidence>
<comment type="caution">
    <text evidence="4">The sequence shown here is derived from an EMBL/GenBank/DDBJ whole genome shotgun (WGS) entry which is preliminary data.</text>
</comment>
<name>A0A4U8Q222_9FIRM</name>
<dbReference type="PANTHER" id="PTHR45661">
    <property type="entry name" value="SURFACE ANTIGEN"/>
    <property type="match status" value="1"/>
</dbReference>
<sequence precursor="true">MKRKPGKIIIAATLIFAMCMPETAYAVNKRVPEISVESVTEKEKIIEKENETQTTEKKNKEGEQDKREQDKKEQDKKEQTGDDALKIIFTDEIKGEFDKGKLIITGTGKIPDYEKGSSPLKEVMKNITSIQVGEGITEIGNYVFADCVNAEKVELPKTLVAIGNYSFAYNVALKEINFPENVAEIGAGAFFNGINLSNTEYPISLKTVGEAAFYNCYHNKTFTDQEIKIGAEAFYLCRNQVVFTPDKAYFLENGSRVLFGNIYKAAADLAIKLDSEETGKVLSQLEVEYNQTFETVNDYFDYLIELEQYGIKISYRLEVLQSVNESHKETESESESETTTVTERQEIESNTETNSEVKLEADSKADSESLSEADPENKTQTNTQANSKQTKSEKQLIQFSENIRGEFLDGVLTVTGKGNLPDLSMYTQNPIDDIKAEIETIIIEEGITAIGDFTFRNCLNAEILRLPDSLKVIGKYAFADNYCLSKVRFPGNLEVIKEGAFSKNINLQAESFPGSMQKIEGYAFYNCFKVREKDAEGKGIKINQDAFFQYPSYVKLEIQSYGKTDSRGNRNYVGSLYYNALQMSKELQDSEIQDILKKRSDESGKKYKDLKSYYDDYINKNYPEANIKFNVSIVDKNNGLKNAISPFAATTRSASTQAELETAIRQSGSGDIINLSKNMTLKNVVITNKNITIRAAGGNRTITPANGNNVTAFIINGNSKVTFAATGTHLASNGSVADNKLYIGASASKGTGNCINSSNIIVQGTARTTINSNVLVRNSRYHTVYGDPNTTIVLNGGSIMNTKEITAVNGGGNTFGIGSYGTVLIKNGKIYCESSNRKMQYGQGVHSNGGTIEVTGGSIYNCIVGIGVNHGNGANGGNKEDAYANFSGGYIYNNDIGIQINNSMADISSVYVGLTSYANADTYKVSSNASYGISISNKSEVWIESAGRIYHTGNEAIHNEGTLDITSNTNGNRTKIWGNASYGIRNTLTGYVYLYGVNIDGAKTGILNENTKKDSCMMENSPFSTKGTVIQNCTLRGVMNNGNMAIVTTDYGLGNRVEIINNGGGDKGGGIYNNTGRTCLLDAQSGDTDSIRINSNKGNYGGGIYNDGTITMKGTASVSGNTASASGGAIYNNNRLIMNGGRILNNIAATYGGGIMNKNTLNVTGGEIGGNRAAANSGGGICNDGGTQGVATVLTISNGKIYGNTSNKGSGIEQHGAYNPKMTVKGGWIYGNAGGYGIHNDAGTVEVKDGAGMGFSSWTSSTSFTPSNNGEGNIYNKGNLTVQGSANAWICLASTTNFNINNVGICTINSSGNLPVITGKSTHAIDNSGQMSIEKVLVLNAQAGIYNSKNININGGVIYGCTAYGVYNTVSGIVNMGNADIHDNKNYGTGAGVYNLGTYTMTSGFIRNNTSSGGGGVQNNGIFKLNGGEIKDNSSGRLGGGVRNDGTFTMTGGGINGNTAANGGGGIFSGRNNELTISGGTIKNNKVSAGNGGGIYTDTHDTKTLSLTNTTITGNAATGGNGGGIYYNANVTLESNNINSNTAVTGGGIVFGGPVNTMKSGSISNNTALSWGGGIQVLSGNTLVLNDASIYGNTAPGDGGINNDGSIRMTGGTIHSNKCKAGNTGGGIRLGNAAASFTMTGGRIYGNSGYGIVNMLGTVNLENASSSSNGWSLIGFEKFENASGGLTQAQAESKQNSIGAIYNADRLNIKGRSRIYSGATYGIYNRGKLNMFSGANCTLSGNSDVGIYNGSTGTMTMGEENQIWLAKTGLKNEGTATLNGGTITENTKRGLENAGTFNLYSGGILHNGKEITSKFFPNGVTGSHEMGNSIYQNGILNVKGNPNVTQDIFLTPNHCITVENTCEAAFITSMKEGDTFKGRILANYKFNTEKQTGKYSLEADTKEFADAKGIVIDDQTGVDRDYPYQVLLDGKRVLINYLPNGGTGKMAGDVVPLEADYTLRENEFVFNSHSYAGWDPESNKQSSDIRFLPGQIVVPATTFPNYIKITSKKHLINKKSQHVSVSALVKAYGKPVSRVLNDVDYDYQLDLNAIWNEAPIIETTVLEFYEGEVVKKDQLMEEIYLSENGATDKEDGIKIKSMEYYPHLLDDNVKIVGIEYFPIQNGYKPNQSNIIFAENMPDEYFLDTYDKKGMIQDEEVRHKLTFKVEDSTGNSTTRESDIRILYNNYPTLKVPENLFMTTEELRRKPLMMNDLQNYAKANDIEDDAAKNQGLTDADGNYINIQDKVKILYIQNESSNIIQPELIQDVGEYFITYSVKDRFGKETQKTMKLTVLEPAQLTASNVEYVRFISLQHLDTLDKYSKWNKDEIKAILKNETSVETNTYTHEQILKIKELMQGLKNKNDFEYAIKVIKEQYMNK</sequence>
<dbReference type="Gene3D" id="2.160.20.20">
    <property type="match status" value="1"/>
</dbReference>
<feature type="signal peptide" evidence="2">
    <location>
        <begin position="1"/>
        <end position="26"/>
    </location>
</feature>
<dbReference type="InterPro" id="IPR053139">
    <property type="entry name" value="Surface_bspA-like"/>
</dbReference>
<organism evidence="4 5">
    <name type="scientific">Robinsoniella peoriensis</name>
    <dbReference type="NCBI Taxonomy" id="180332"/>
    <lineage>
        <taxon>Bacteria</taxon>
        <taxon>Bacillati</taxon>
        <taxon>Bacillota</taxon>
        <taxon>Clostridia</taxon>
        <taxon>Lachnospirales</taxon>
        <taxon>Lachnospiraceae</taxon>
        <taxon>Robinsoniella</taxon>
    </lineage>
</organism>
<evidence type="ECO:0000259" key="3">
    <source>
        <dbReference type="Pfam" id="PF13229"/>
    </source>
</evidence>
<feature type="chain" id="PRO_5020556598" description="Right handed beta helix domain-containing protein" evidence="2">
    <location>
        <begin position="27"/>
        <end position="2376"/>
    </location>
</feature>
<dbReference type="Pfam" id="PF13229">
    <property type="entry name" value="Beta_helix"/>
    <property type="match status" value="1"/>
</dbReference>
<proteinExistence type="predicted"/>
<dbReference type="RefSeq" id="WP_161597418.1">
    <property type="nucleotide sequence ID" value="NZ_QGQD01000086.1"/>
</dbReference>
<dbReference type="EMBL" id="QGQD01000086">
    <property type="protein sequence ID" value="TLC98740.1"/>
    <property type="molecule type" value="Genomic_DNA"/>
</dbReference>
<accession>A0A4U8Q222</accession>
<evidence type="ECO:0000313" key="5">
    <source>
        <dbReference type="Proteomes" id="UP000306509"/>
    </source>
</evidence>
<feature type="compositionally biased region" description="Polar residues" evidence="1">
    <location>
        <begin position="378"/>
        <end position="392"/>
    </location>
</feature>
<dbReference type="InterPro" id="IPR039448">
    <property type="entry name" value="Beta_helix"/>
</dbReference>
<feature type="region of interest" description="Disordered" evidence="1">
    <location>
        <begin position="325"/>
        <end position="392"/>
    </location>
</feature>
<evidence type="ECO:0000313" key="4">
    <source>
        <dbReference type="EMBL" id="TLC98740.1"/>
    </source>
</evidence>
<dbReference type="InterPro" id="IPR006626">
    <property type="entry name" value="PbH1"/>
</dbReference>
<dbReference type="PANTHER" id="PTHR45661:SF3">
    <property type="entry name" value="IG-LIKE DOMAIN-CONTAINING PROTEIN"/>
    <property type="match status" value="1"/>
</dbReference>
<reference evidence="4 5" key="1">
    <citation type="journal article" date="2019" name="Anaerobe">
        <title>Detection of Robinsoniella peoriensis in multiple bone samples of a trauma patient.</title>
        <authorList>
            <person name="Schrottner P."/>
            <person name="Hartwich K."/>
            <person name="Bunk B."/>
            <person name="Schober I."/>
            <person name="Helbig S."/>
            <person name="Rudolph W.W."/>
            <person name="Gunzer F."/>
        </authorList>
    </citation>
    <scope>NUCLEOTIDE SEQUENCE [LARGE SCALE GENOMIC DNA]</scope>
    <source>
        <strain evidence="4 5">DSM 106044</strain>
    </source>
</reference>
<dbReference type="InterPro" id="IPR032675">
    <property type="entry name" value="LRR_dom_sf"/>
</dbReference>
<dbReference type="Gene3D" id="3.80.10.10">
    <property type="entry name" value="Ribonuclease Inhibitor"/>
    <property type="match status" value="2"/>
</dbReference>
<protein>
    <recommendedName>
        <fullName evidence="3">Right handed beta helix domain-containing protein</fullName>
    </recommendedName>
</protein>
<dbReference type="Proteomes" id="UP000306509">
    <property type="component" value="Unassembled WGS sequence"/>
</dbReference>
<dbReference type="InterPro" id="IPR012332">
    <property type="entry name" value="Autotransporter_pectin_lyase_C"/>
</dbReference>
<keyword evidence="5" id="KW-1185">Reference proteome</keyword>
<gene>
    <name evidence="4" type="ORF">DSM106044_04491</name>
</gene>
<feature type="region of interest" description="Disordered" evidence="1">
    <location>
        <begin position="38"/>
        <end position="79"/>
    </location>
</feature>
<feature type="domain" description="Right handed beta helix" evidence="3">
    <location>
        <begin position="1494"/>
        <end position="1658"/>
    </location>
</feature>
<feature type="compositionally biased region" description="Basic and acidic residues" evidence="1">
    <location>
        <begin position="355"/>
        <end position="367"/>
    </location>
</feature>
<dbReference type="Pfam" id="PF13306">
    <property type="entry name" value="LRR_5"/>
    <property type="match status" value="2"/>
</dbReference>